<comment type="caution">
    <text evidence="3">The sequence shown here is derived from an EMBL/GenBank/DDBJ whole genome shotgun (WGS) entry which is preliminary data.</text>
</comment>
<name>A0A6N7J0Z8_9FIRM</name>
<sequence>MSKIYFLRHGQTDMNIIHMLQGRSDTSLNDRGRQQAREAGRVFKEKGITPDIIFSSPLTRVRQTVDEALGAQDLEALDMTYGEALAYQGRKIPRVTDKRLIEMSFGEVEGIPIDKLPRGFEKVFFETPSKYKPVPGAESYDELLSRGREFIEFLRKETREGAPMADKTVVCATHGGLLHGILNLLWHREIDDFWKSHVLNCAIIEARLGDSKEEDDALFVSDGYTGEE</sequence>
<proteinExistence type="predicted"/>
<dbReference type="CDD" id="cd07067">
    <property type="entry name" value="HP_PGM_like"/>
    <property type="match status" value="1"/>
</dbReference>
<reference evidence="3" key="1">
    <citation type="journal article" date="2020" name="Appl. Environ. Microbiol.">
        <title>Medium-Chain Fatty Acid Synthesis by 'Candidatus Weimeria bifida' gen. nov., sp. nov., and 'Candidatus Pseudoramibacter fermentans' sp. nov.</title>
        <authorList>
            <person name="Scarborough M.J."/>
            <person name="Myers K.S."/>
            <person name="Donohue T.J."/>
            <person name="Noguera D.R."/>
        </authorList>
    </citation>
    <scope>NUCLEOTIDE SEQUENCE</scope>
    <source>
        <strain evidence="3">LCO1.1</strain>
    </source>
</reference>
<dbReference type="GO" id="GO:0043456">
    <property type="term" value="P:regulation of pentose-phosphate shunt"/>
    <property type="evidence" value="ECO:0007669"/>
    <property type="project" value="TreeGrafter"/>
</dbReference>
<evidence type="ECO:0000256" key="1">
    <source>
        <dbReference type="ARBA" id="ARBA00022801"/>
    </source>
</evidence>
<dbReference type="InterPro" id="IPR029033">
    <property type="entry name" value="His_PPase_superfam"/>
</dbReference>
<dbReference type="EMBL" id="VOGC01000009">
    <property type="protein sequence ID" value="MQN02298.1"/>
    <property type="molecule type" value="Genomic_DNA"/>
</dbReference>
<dbReference type="Gene3D" id="3.40.50.1240">
    <property type="entry name" value="Phosphoglycerate mutase-like"/>
    <property type="match status" value="1"/>
</dbReference>
<organism evidence="3 4">
    <name type="scientific">Candidatus Weimeria bifida</name>
    <dbReference type="NCBI Taxonomy" id="2599074"/>
    <lineage>
        <taxon>Bacteria</taxon>
        <taxon>Bacillati</taxon>
        <taxon>Bacillota</taxon>
        <taxon>Clostridia</taxon>
        <taxon>Lachnospirales</taxon>
        <taxon>Lachnospiraceae</taxon>
        <taxon>Candidatus Weimeria</taxon>
    </lineage>
</organism>
<dbReference type="GO" id="GO:0045820">
    <property type="term" value="P:negative regulation of glycolytic process"/>
    <property type="evidence" value="ECO:0007669"/>
    <property type="project" value="TreeGrafter"/>
</dbReference>
<dbReference type="Proteomes" id="UP000460257">
    <property type="component" value="Unassembled WGS sequence"/>
</dbReference>
<dbReference type="InterPro" id="IPR013078">
    <property type="entry name" value="His_Pase_superF_clade-1"/>
</dbReference>
<evidence type="ECO:0000313" key="3">
    <source>
        <dbReference type="EMBL" id="MQN02298.1"/>
    </source>
</evidence>
<dbReference type="Pfam" id="PF00300">
    <property type="entry name" value="His_Phos_1"/>
    <property type="match status" value="1"/>
</dbReference>
<dbReference type="InterPro" id="IPR051695">
    <property type="entry name" value="Phosphoglycerate_Mutase"/>
</dbReference>
<protein>
    <submittedName>
        <fullName evidence="3">Histidine phosphatase family protein</fullName>
    </submittedName>
</protein>
<accession>A0A6N7J0Z8</accession>
<feature type="binding site" evidence="2">
    <location>
        <position position="60"/>
    </location>
    <ligand>
        <name>substrate</name>
    </ligand>
</feature>
<feature type="binding site" evidence="2">
    <location>
        <begin position="8"/>
        <end position="15"/>
    </location>
    <ligand>
        <name>substrate</name>
    </ligand>
</feature>
<dbReference type="SMART" id="SM00855">
    <property type="entry name" value="PGAM"/>
    <property type="match status" value="1"/>
</dbReference>
<evidence type="ECO:0000313" key="4">
    <source>
        <dbReference type="Proteomes" id="UP000460257"/>
    </source>
</evidence>
<keyword evidence="1" id="KW-0378">Hydrolase</keyword>
<keyword evidence="4" id="KW-1185">Reference proteome</keyword>
<dbReference type="SUPFAM" id="SSF53254">
    <property type="entry name" value="Phosphoglycerate mutase-like"/>
    <property type="match status" value="1"/>
</dbReference>
<gene>
    <name evidence="3" type="ORF">FRC54_10505</name>
</gene>
<dbReference type="PANTHER" id="PTHR46517">
    <property type="entry name" value="FRUCTOSE-2,6-BISPHOSPHATASE TIGAR"/>
    <property type="match status" value="1"/>
</dbReference>
<dbReference type="AlphaFoldDB" id="A0A6N7J0Z8"/>
<evidence type="ECO:0000256" key="2">
    <source>
        <dbReference type="PIRSR" id="PIRSR613078-2"/>
    </source>
</evidence>
<dbReference type="GO" id="GO:0004331">
    <property type="term" value="F:fructose-2,6-bisphosphate 2-phosphatase activity"/>
    <property type="evidence" value="ECO:0007669"/>
    <property type="project" value="TreeGrafter"/>
</dbReference>
<dbReference type="GO" id="GO:0005829">
    <property type="term" value="C:cytosol"/>
    <property type="evidence" value="ECO:0007669"/>
    <property type="project" value="TreeGrafter"/>
</dbReference>
<dbReference type="PANTHER" id="PTHR46517:SF1">
    <property type="entry name" value="FRUCTOSE-2,6-BISPHOSPHATASE TIGAR"/>
    <property type="match status" value="1"/>
</dbReference>